<feature type="binding site" evidence="10">
    <location>
        <begin position="350"/>
        <end position="351"/>
    </location>
    <ligand>
        <name>ATP</name>
        <dbReference type="ChEBI" id="CHEBI:30616"/>
    </ligand>
</feature>
<evidence type="ECO:0000256" key="10">
    <source>
        <dbReference type="PIRSR" id="PIRSR001589-2"/>
    </source>
</evidence>
<feature type="domain" description="Glutamine amidotransferase type-2" evidence="12">
    <location>
        <begin position="2"/>
        <end position="203"/>
    </location>
</feature>
<feature type="site" description="Important for beta-aspartyl-AMP intermediate formation" evidence="11">
    <location>
        <position position="352"/>
    </location>
</feature>
<comment type="pathway">
    <text evidence="1">Amino-acid biosynthesis; L-asparagine biosynthesis; L-asparagine from L-aspartate (L-Gln route): step 1/1.</text>
</comment>
<evidence type="ECO:0000313" key="13">
    <source>
        <dbReference type="EMBL" id="PXW80833.1"/>
    </source>
</evidence>
<dbReference type="InterPro" id="IPR014729">
    <property type="entry name" value="Rossmann-like_a/b/a_fold"/>
</dbReference>
<evidence type="ECO:0000256" key="5">
    <source>
        <dbReference type="ARBA" id="ARBA00022840"/>
    </source>
</evidence>
<dbReference type="NCBIfam" id="TIGR01536">
    <property type="entry name" value="asn_synth_AEB"/>
    <property type="match status" value="1"/>
</dbReference>
<dbReference type="InterPro" id="IPR006426">
    <property type="entry name" value="Asn_synth_AEB"/>
</dbReference>
<keyword evidence="4 10" id="KW-0547">Nucleotide-binding</keyword>
<sequence length="619" mass="71466">MCGHLSVLNNENSQFSEEQVENFKSKGYFVDDHVAIGFGGLCPEDLLPEQQPYHFSNGRYTLILNGEIYNDVELRNKLKKDGYHFDSESVLEVIAKLFLDKNVQAFSHLRGRFSIFIWDSKDKIVYGARDSFGSKSLYYVEGEKQVIFATEEKYIISALDDAKVIDHEALQHYFTFQYVPEPLTLMKNIRKVEPGHYFIKELNKPIEFARYFHATFQPVITEQKRMISWIRDVLIESVHIHMRTELPLGSLLSGGIDSSLIVALAKEVNPNIKTFTVGFEHEGFSEIEVAQNTAEQLGVDNISYVISQEEYIEKLPEIIWHMEDPLADPSCVPLYFVAREAKKHVEAVLSGEGADELFGGYNIYREPGSLKVFQAIPNGINHVINKIATTLPEGVKGKSFLIRGTTPLKDRYIGNAKMFEENEKEELLKQYDKNAFYQTITEKLYRNVTEDHLVQQMQYIDMHTWLPGDILLKGNKMMKAHALQLRLPFLDKEVFEVARKIPVDENIAGGTTKLLLRNAFSDLVPESVLFRKKLGFPVPIRHWLKEDSFYHWTQGLIRESETDHLLDKTVVLKLLTDHRQGKSDHSRKIWTVLIFMIWHQIFIEEKYSFAKNESTLETV</sequence>
<dbReference type="InterPro" id="IPR001962">
    <property type="entry name" value="Asn_synthase"/>
</dbReference>
<dbReference type="PANTHER" id="PTHR43284:SF1">
    <property type="entry name" value="ASPARAGINE SYNTHETASE"/>
    <property type="match status" value="1"/>
</dbReference>
<evidence type="ECO:0000256" key="4">
    <source>
        <dbReference type="ARBA" id="ARBA00022741"/>
    </source>
</evidence>
<dbReference type="InterPro" id="IPR017932">
    <property type="entry name" value="GATase_2_dom"/>
</dbReference>
<dbReference type="Pfam" id="PF13537">
    <property type="entry name" value="GATase_7"/>
    <property type="match status" value="1"/>
</dbReference>
<name>A0A2V3VGA3_9BACI</name>
<dbReference type="GO" id="GO:0004066">
    <property type="term" value="F:asparagine synthase (glutamine-hydrolyzing) activity"/>
    <property type="evidence" value="ECO:0007669"/>
    <property type="project" value="UniProtKB-EC"/>
</dbReference>
<comment type="caution">
    <text evidence="13">The sequence shown here is derived from an EMBL/GenBank/DDBJ whole genome shotgun (WGS) entry which is preliminary data.</text>
</comment>
<dbReference type="GO" id="GO:0006529">
    <property type="term" value="P:asparagine biosynthetic process"/>
    <property type="evidence" value="ECO:0007669"/>
    <property type="project" value="UniProtKB-KW"/>
</dbReference>
<comment type="catalytic activity">
    <reaction evidence="8">
        <text>L-aspartate + L-glutamine + ATP + H2O = L-asparagine + L-glutamate + AMP + diphosphate + H(+)</text>
        <dbReference type="Rhea" id="RHEA:12228"/>
        <dbReference type="ChEBI" id="CHEBI:15377"/>
        <dbReference type="ChEBI" id="CHEBI:15378"/>
        <dbReference type="ChEBI" id="CHEBI:29985"/>
        <dbReference type="ChEBI" id="CHEBI:29991"/>
        <dbReference type="ChEBI" id="CHEBI:30616"/>
        <dbReference type="ChEBI" id="CHEBI:33019"/>
        <dbReference type="ChEBI" id="CHEBI:58048"/>
        <dbReference type="ChEBI" id="CHEBI:58359"/>
        <dbReference type="ChEBI" id="CHEBI:456215"/>
        <dbReference type="EC" id="6.3.5.4"/>
    </reaction>
</comment>
<feature type="active site" description="For GATase activity" evidence="9">
    <location>
        <position position="2"/>
    </location>
</feature>
<dbReference type="InterPro" id="IPR051786">
    <property type="entry name" value="ASN_synthetase/amidase"/>
</dbReference>
<evidence type="ECO:0000256" key="3">
    <source>
        <dbReference type="ARBA" id="ARBA00012737"/>
    </source>
</evidence>
<evidence type="ECO:0000256" key="11">
    <source>
        <dbReference type="PIRSR" id="PIRSR001589-3"/>
    </source>
</evidence>
<feature type="binding site" evidence="10">
    <location>
        <position position="251"/>
    </location>
    <ligand>
        <name>ATP</name>
        <dbReference type="ChEBI" id="CHEBI:30616"/>
    </ligand>
</feature>
<dbReference type="AlphaFoldDB" id="A0A2V3VGA3"/>
<dbReference type="SUPFAM" id="SSF52402">
    <property type="entry name" value="Adenine nucleotide alpha hydrolases-like"/>
    <property type="match status" value="1"/>
</dbReference>
<evidence type="ECO:0000256" key="9">
    <source>
        <dbReference type="PIRSR" id="PIRSR001589-1"/>
    </source>
</evidence>
<dbReference type="RefSeq" id="WP_110397518.1">
    <property type="nucleotide sequence ID" value="NZ_JBHUHB010000001.1"/>
</dbReference>
<dbReference type="GO" id="GO:0005524">
    <property type="term" value="F:ATP binding"/>
    <property type="evidence" value="ECO:0007669"/>
    <property type="project" value="UniProtKB-KW"/>
</dbReference>
<feature type="binding site" evidence="10">
    <location>
        <position position="277"/>
    </location>
    <ligand>
        <name>ATP</name>
        <dbReference type="ChEBI" id="CHEBI:30616"/>
    </ligand>
</feature>
<dbReference type="CDD" id="cd01991">
    <property type="entry name" value="Asn_synthase_B_C"/>
    <property type="match status" value="1"/>
</dbReference>
<dbReference type="EC" id="6.3.5.4" evidence="3"/>
<evidence type="ECO:0000259" key="12">
    <source>
        <dbReference type="PROSITE" id="PS51278"/>
    </source>
</evidence>
<dbReference type="SUPFAM" id="SSF56235">
    <property type="entry name" value="N-terminal nucleophile aminohydrolases (Ntn hydrolases)"/>
    <property type="match status" value="1"/>
</dbReference>
<dbReference type="PIRSF" id="PIRSF001589">
    <property type="entry name" value="Asn_synthetase_glu-h"/>
    <property type="match status" value="1"/>
</dbReference>
<dbReference type="Gene3D" id="3.60.20.10">
    <property type="entry name" value="Glutamine Phosphoribosylpyrophosphate, subunit 1, domain 1"/>
    <property type="match status" value="1"/>
</dbReference>
<evidence type="ECO:0000313" key="14">
    <source>
        <dbReference type="Proteomes" id="UP000247978"/>
    </source>
</evidence>
<keyword evidence="5 10" id="KW-0067">ATP-binding</keyword>
<organism evidence="13 14">
    <name type="scientific">Pseudogracilibacillus auburnensis</name>
    <dbReference type="NCBI Taxonomy" id="1494959"/>
    <lineage>
        <taxon>Bacteria</taxon>
        <taxon>Bacillati</taxon>
        <taxon>Bacillota</taxon>
        <taxon>Bacilli</taxon>
        <taxon>Bacillales</taxon>
        <taxon>Bacillaceae</taxon>
        <taxon>Pseudogracilibacillus</taxon>
    </lineage>
</organism>
<proteinExistence type="inferred from homology"/>
<dbReference type="PROSITE" id="PS51278">
    <property type="entry name" value="GATASE_TYPE_2"/>
    <property type="match status" value="1"/>
</dbReference>
<dbReference type="PANTHER" id="PTHR43284">
    <property type="entry name" value="ASPARAGINE SYNTHETASE (GLUTAMINE-HYDROLYZING)"/>
    <property type="match status" value="1"/>
</dbReference>
<dbReference type="InterPro" id="IPR033738">
    <property type="entry name" value="AsnB_N"/>
</dbReference>
<dbReference type="CDD" id="cd00712">
    <property type="entry name" value="AsnB"/>
    <property type="match status" value="1"/>
</dbReference>
<dbReference type="OrthoDB" id="9763290at2"/>
<comment type="similarity">
    <text evidence="2">Belongs to the asparagine synthetase family.</text>
</comment>
<keyword evidence="14" id="KW-1185">Reference proteome</keyword>
<dbReference type="Pfam" id="PF00733">
    <property type="entry name" value="Asn_synthase"/>
    <property type="match status" value="1"/>
</dbReference>
<dbReference type="InterPro" id="IPR029055">
    <property type="entry name" value="Ntn_hydrolases_N"/>
</dbReference>
<reference evidence="13 14" key="1">
    <citation type="submission" date="2018-05" db="EMBL/GenBank/DDBJ databases">
        <title>Genomic Encyclopedia of Type Strains, Phase IV (KMG-IV): sequencing the most valuable type-strain genomes for metagenomic binning, comparative biology and taxonomic classification.</title>
        <authorList>
            <person name="Goeker M."/>
        </authorList>
    </citation>
    <scope>NUCLEOTIDE SEQUENCE [LARGE SCALE GENOMIC DNA]</scope>
    <source>
        <strain evidence="13 14">DSM 28556</strain>
    </source>
</reference>
<evidence type="ECO:0000256" key="7">
    <source>
        <dbReference type="ARBA" id="ARBA00022962"/>
    </source>
</evidence>
<accession>A0A2V3VGA3</accession>
<dbReference type="Proteomes" id="UP000247978">
    <property type="component" value="Unassembled WGS sequence"/>
</dbReference>
<dbReference type="Gene3D" id="3.40.50.620">
    <property type="entry name" value="HUPs"/>
    <property type="match status" value="1"/>
</dbReference>
<evidence type="ECO:0000256" key="2">
    <source>
        <dbReference type="ARBA" id="ARBA00005752"/>
    </source>
</evidence>
<dbReference type="GO" id="GO:0005829">
    <property type="term" value="C:cytosol"/>
    <property type="evidence" value="ECO:0007669"/>
    <property type="project" value="TreeGrafter"/>
</dbReference>
<keyword evidence="7 9" id="KW-0315">Glutamine amidotransferase</keyword>
<protein>
    <recommendedName>
        <fullName evidence="3">asparagine synthase (glutamine-hydrolyzing)</fullName>
        <ecNumber evidence="3">6.3.5.4</ecNumber>
    </recommendedName>
</protein>
<keyword evidence="9" id="KW-0028">Amino-acid biosynthesis</keyword>
<keyword evidence="6 9" id="KW-0061">Asparagine biosynthesis</keyword>
<evidence type="ECO:0000256" key="8">
    <source>
        <dbReference type="ARBA" id="ARBA00048741"/>
    </source>
</evidence>
<dbReference type="EMBL" id="QJJQ01000025">
    <property type="protein sequence ID" value="PXW80833.1"/>
    <property type="molecule type" value="Genomic_DNA"/>
</dbReference>
<evidence type="ECO:0000256" key="6">
    <source>
        <dbReference type="ARBA" id="ARBA00022888"/>
    </source>
</evidence>
<evidence type="ECO:0000256" key="1">
    <source>
        <dbReference type="ARBA" id="ARBA00005187"/>
    </source>
</evidence>
<gene>
    <name evidence="13" type="ORF">DFR56_1257</name>
</gene>